<accession>A0ABT3ZHJ4</accession>
<evidence type="ECO:0000256" key="1">
    <source>
        <dbReference type="ARBA" id="ARBA00006174"/>
    </source>
</evidence>
<dbReference type="InterPro" id="IPR042188">
    <property type="entry name" value="MmgE/PrpD_sf_2"/>
</dbReference>
<dbReference type="Proteomes" id="UP001073227">
    <property type="component" value="Unassembled WGS sequence"/>
</dbReference>
<organism evidence="4 5">
    <name type="scientific">Hoeflea algicola</name>
    <dbReference type="NCBI Taxonomy" id="2983763"/>
    <lineage>
        <taxon>Bacteria</taxon>
        <taxon>Pseudomonadati</taxon>
        <taxon>Pseudomonadota</taxon>
        <taxon>Alphaproteobacteria</taxon>
        <taxon>Hyphomicrobiales</taxon>
        <taxon>Rhizobiaceae</taxon>
        <taxon>Hoeflea</taxon>
    </lineage>
</organism>
<evidence type="ECO:0000259" key="2">
    <source>
        <dbReference type="Pfam" id="PF03972"/>
    </source>
</evidence>
<evidence type="ECO:0000313" key="5">
    <source>
        <dbReference type="Proteomes" id="UP001073227"/>
    </source>
</evidence>
<reference evidence="4" key="1">
    <citation type="submission" date="2022-10" db="EMBL/GenBank/DDBJ databases">
        <title>Hoeflea sp. G2-23, isolated from marine algae.</title>
        <authorList>
            <person name="Kristyanto S."/>
            <person name="Kim J.M."/>
            <person name="Jeon C.O."/>
        </authorList>
    </citation>
    <scope>NUCLEOTIDE SEQUENCE</scope>
    <source>
        <strain evidence="4">G2-23</strain>
    </source>
</reference>
<protein>
    <submittedName>
        <fullName evidence="4">MmgE/PrpD family protein</fullName>
    </submittedName>
</protein>
<evidence type="ECO:0000259" key="3">
    <source>
        <dbReference type="Pfam" id="PF19305"/>
    </source>
</evidence>
<feature type="domain" description="MmgE/PrpD N-terminal" evidence="2">
    <location>
        <begin position="12"/>
        <end position="238"/>
    </location>
</feature>
<dbReference type="InterPro" id="IPR005656">
    <property type="entry name" value="MmgE_PrpD"/>
</dbReference>
<dbReference type="InterPro" id="IPR036148">
    <property type="entry name" value="MmgE/PrpD_sf"/>
</dbReference>
<dbReference type="PANTHER" id="PTHR16943">
    <property type="entry name" value="2-METHYLCITRATE DEHYDRATASE-RELATED"/>
    <property type="match status" value="1"/>
</dbReference>
<dbReference type="InterPro" id="IPR045336">
    <property type="entry name" value="MmgE_PrpD_N"/>
</dbReference>
<feature type="domain" description="MmgE/PrpD C-terminal" evidence="3">
    <location>
        <begin position="262"/>
        <end position="401"/>
    </location>
</feature>
<dbReference type="InterPro" id="IPR042183">
    <property type="entry name" value="MmgE/PrpD_sf_1"/>
</dbReference>
<keyword evidence="5" id="KW-1185">Reference proteome</keyword>
<dbReference type="RefSeq" id="WP_267656445.1">
    <property type="nucleotide sequence ID" value="NZ_JAOVZR010000003.1"/>
</dbReference>
<proteinExistence type="inferred from homology"/>
<dbReference type="PANTHER" id="PTHR16943:SF8">
    <property type="entry name" value="2-METHYLCITRATE DEHYDRATASE"/>
    <property type="match status" value="1"/>
</dbReference>
<dbReference type="Pfam" id="PF19305">
    <property type="entry name" value="MmgE_PrpD_C"/>
    <property type="match status" value="1"/>
</dbReference>
<name>A0ABT3ZHJ4_9HYPH</name>
<sequence>MVLIDHLIELAALPAEKLSVRALILARFSLLDWMTCGIAGVNEPVAEKLRMLAEQEVGRGAASVFGGDAAPARMAALVNGATSHALDYDDTHFGHVGHLSVGIYSAALAAGEEVDASATEVVNAFLVGAEAAIRIGLVLGRAHYDIGFHQTATAGAFGATLAAGRLYGLNAQEMRYAIGLCATRASGLKSQFGTMGKPYNAGSAASNGIECAKLAKLGMTSADDGLLGQQSFVETHTSLADPGAGLAKPQTFLFEDNKYKLHACCHGTHAMIGALLGAKELEGRDLNDVASFTLRTNPRWLRVCDIKRPRTGLEVKFSYNWLAGMAMRGDRTVDDRTYTDALANDAELAVFADRIRVTGDDVVTDLQAIGIVTLKGGTEIVVSHDLTEPLPDDILAEKLREKSVAAIGETGQTIWNTLSRLATMSARDLGELLHRAG</sequence>
<dbReference type="Gene3D" id="1.10.4100.10">
    <property type="entry name" value="2-methylcitrate dehydratase PrpD"/>
    <property type="match status" value="1"/>
</dbReference>
<dbReference type="Gene3D" id="3.30.1330.120">
    <property type="entry name" value="2-methylcitrate dehydratase PrpD"/>
    <property type="match status" value="1"/>
</dbReference>
<dbReference type="SUPFAM" id="SSF103378">
    <property type="entry name" value="2-methylcitrate dehydratase PrpD"/>
    <property type="match status" value="1"/>
</dbReference>
<dbReference type="EMBL" id="JAOVZR010000003">
    <property type="protein sequence ID" value="MCY0150724.1"/>
    <property type="molecule type" value="Genomic_DNA"/>
</dbReference>
<evidence type="ECO:0000313" key="4">
    <source>
        <dbReference type="EMBL" id="MCY0150724.1"/>
    </source>
</evidence>
<comment type="caution">
    <text evidence="4">The sequence shown here is derived from an EMBL/GenBank/DDBJ whole genome shotgun (WGS) entry which is preliminary data.</text>
</comment>
<gene>
    <name evidence="4" type="ORF">OEG84_24250</name>
</gene>
<dbReference type="InterPro" id="IPR045337">
    <property type="entry name" value="MmgE_PrpD_C"/>
</dbReference>
<comment type="similarity">
    <text evidence="1">Belongs to the PrpD family.</text>
</comment>
<dbReference type="Pfam" id="PF03972">
    <property type="entry name" value="MmgE_PrpD_N"/>
    <property type="match status" value="1"/>
</dbReference>